<dbReference type="Pfam" id="PF08238">
    <property type="entry name" value="Sel1"/>
    <property type="match status" value="4"/>
</dbReference>
<evidence type="ECO:0000256" key="1">
    <source>
        <dbReference type="SAM" id="MobiDB-lite"/>
    </source>
</evidence>
<dbReference type="InterPro" id="IPR006597">
    <property type="entry name" value="Sel1-like"/>
</dbReference>
<dbReference type="SMART" id="SM00671">
    <property type="entry name" value="SEL1"/>
    <property type="match status" value="4"/>
</dbReference>
<evidence type="ECO:0000313" key="3">
    <source>
        <dbReference type="Proteomes" id="UP001243009"/>
    </source>
</evidence>
<evidence type="ECO:0000313" key="2">
    <source>
        <dbReference type="EMBL" id="MDO9713144.1"/>
    </source>
</evidence>
<accession>A0ABT9EAL0</accession>
<dbReference type="PANTHER" id="PTHR45011:SF1">
    <property type="entry name" value="DAP3-BINDING CELL DEATH ENHANCER 1"/>
    <property type="match status" value="1"/>
</dbReference>
<reference evidence="2 3" key="1">
    <citation type="submission" date="2023-08" db="EMBL/GenBank/DDBJ databases">
        <title>The draft genome sequence of Paracraurococcus sp. LOR1-02.</title>
        <authorList>
            <person name="Kingkaew E."/>
            <person name="Tanasupawat S."/>
        </authorList>
    </citation>
    <scope>NUCLEOTIDE SEQUENCE [LARGE SCALE GENOMIC DNA]</scope>
    <source>
        <strain evidence="2 3">LOR1-02</strain>
    </source>
</reference>
<dbReference type="SUPFAM" id="SSF81901">
    <property type="entry name" value="HCP-like"/>
    <property type="match status" value="1"/>
</dbReference>
<sequence length="455" mass="48469">MSSGAAAGHRLLDPTSTAAVVLGAHDWTDAGLSRAPSFRRSARGIVAYLYDPAGLGLDPELVLDLFDDPTGAGDQLARVRDTLDELLRERREVGRPVSDVLVYYVGHGFTDDQGHLSLLVRRSRRGLEAETGIKAPHLARMLRLAAPQQRRSVILDCCFSEAAARAFIGMASDLNQQVAATAAQDLGDDQPARGTLLLCSSPVGRVSMGAPNAERTLFTGAVLDVLRCGIEGRSPVLSFADLRDAAFERMVVSFGANAPRPALHQVNAAHGDLTRVPAFPNRAPARAAAPPLINSSSAPEKAAKSSPTPAQNFALARQHQTAGGEREAVSLFRLAADQGNAMGQANLGFSYRHGLGGLAQDDRKAAQLYRLAADQGDAFAQANLAFLYERGLGGLARDDREAARLYRLAADQGDAFAQANLGFFYEQGRGGLAQDDRKAAQLYRLAADQDNAFAQ</sequence>
<organism evidence="2 3">
    <name type="scientific">Paracraurococcus lichenis</name>
    <dbReference type="NCBI Taxonomy" id="3064888"/>
    <lineage>
        <taxon>Bacteria</taxon>
        <taxon>Pseudomonadati</taxon>
        <taxon>Pseudomonadota</taxon>
        <taxon>Alphaproteobacteria</taxon>
        <taxon>Acetobacterales</taxon>
        <taxon>Roseomonadaceae</taxon>
        <taxon>Paracraurococcus</taxon>
    </lineage>
</organism>
<dbReference type="PANTHER" id="PTHR45011">
    <property type="entry name" value="DAP3-BINDING CELL DEATH ENHANCER 1"/>
    <property type="match status" value="1"/>
</dbReference>
<dbReference type="InterPro" id="IPR011990">
    <property type="entry name" value="TPR-like_helical_dom_sf"/>
</dbReference>
<name>A0ABT9EAL0_9PROT</name>
<dbReference type="EMBL" id="JAUTWS010000073">
    <property type="protein sequence ID" value="MDO9713144.1"/>
    <property type="molecule type" value="Genomic_DNA"/>
</dbReference>
<comment type="caution">
    <text evidence="2">The sequence shown here is derived from an EMBL/GenBank/DDBJ whole genome shotgun (WGS) entry which is preliminary data.</text>
</comment>
<feature type="non-terminal residue" evidence="2">
    <location>
        <position position="455"/>
    </location>
</feature>
<keyword evidence="3" id="KW-1185">Reference proteome</keyword>
<feature type="region of interest" description="Disordered" evidence="1">
    <location>
        <begin position="288"/>
        <end position="308"/>
    </location>
</feature>
<gene>
    <name evidence="2" type="ORF">Q7A36_32750</name>
</gene>
<dbReference type="Proteomes" id="UP001243009">
    <property type="component" value="Unassembled WGS sequence"/>
</dbReference>
<protein>
    <submittedName>
        <fullName evidence="2">Tetratricopeptide repeat protein</fullName>
    </submittedName>
</protein>
<proteinExistence type="predicted"/>
<dbReference type="InterPro" id="IPR052748">
    <property type="entry name" value="ISR_Activator"/>
</dbReference>
<dbReference type="Gene3D" id="1.25.40.10">
    <property type="entry name" value="Tetratricopeptide repeat domain"/>
    <property type="match status" value="1"/>
</dbReference>
<dbReference type="Gene3D" id="3.40.50.1460">
    <property type="match status" value="1"/>
</dbReference>